<sequence>MTTIEERSKRFTPKVNTSFCMARVWNGGLGGQCPLMPVSNSFGLCKTHAHRDAAEGLSHGRVDGPIPLEKLEEFEERWEKRGSNGSFVQGSPHGIPPASPQSKARSPSRTPRRIRTPPPEVTPKRKLSKRATPDAPTPSTPSIRKTPLKEGAGSCLARVWASGRGGQCTKPAEEGHSLCKQHMRDAEKHDGVPCHGFVKGEIPSAKMQDFKKEAAKRGWSEPSPDAPSVATEKELRSVPKALKRPAGEKT</sequence>
<feature type="region of interest" description="Disordered" evidence="1">
    <location>
        <begin position="76"/>
        <end position="148"/>
    </location>
</feature>
<accession>A0ABP0PBB5</accession>
<dbReference type="EMBL" id="CAXAMN010022729">
    <property type="protein sequence ID" value="CAK9072349.1"/>
    <property type="molecule type" value="Genomic_DNA"/>
</dbReference>
<dbReference type="Proteomes" id="UP001642484">
    <property type="component" value="Unassembled WGS sequence"/>
</dbReference>
<keyword evidence="3" id="KW-1185">Reference proteome</keyword>
<comment type="caution">
    <text evidence="2">The sequence shown here is derived from an EMBL/GenBank/DDBJ whole genome shotgun (WGS) entry which is preliminary data.</text>
</comment>
<gene>
    <name evidence="2" type="ORF">CCMP2556_LOCUS35594</name>
</gene>
<evidence type="ECO:0008006" key="4">
    <source>
        <dbReference type="Google" id="ProtNLM"/>
    </source>
</evidence>
<evidence type="ECO:0000256" key="1">
    <source>
        <dbReference type="SAM" id="MobiDB-lite"/>
    </source>
</evidence>
<reference evidence="2 3" key="1">
    <citation type="submission" date="2024-02" db="EMBL/GenBank/DDBJ databases">
        <authorList>
            <person name="Chen Y."/>
            <person name="Shah S."/>
            <person name="Dougan E. K."/>
            <person name="Thang M."/>
            <person name="Chan C."/>
        </authorList>
    </citation>
    <scope>NUCLEOTIDE SEQUENCE [LARGE SCALE GENOMIC DNA]</scope>
</reference>
<proteinExistence type="predicted"/>
<feature type="region of interest" description="Disordered" evidence="1">
    <location>
        <begin position="211"/>
        <end position="250"/>
    </location>
</feature>
<organism evidence="2 3">
    <name type="scientific">Durusdinium trenchii</name>
    <dbReference type="NCBI Taxonomy" id="1381693"/>
    <lineage>
        <taxon>Eukaryota</taxon>
        <taxon>Sar</taxon>
        <taxon>Alveolata</taxon>
        <taxon>Dinophyceae</taxon>
        <taxon>Suessiales</taxon>
        <taxon>Symbiodiniaceae</taxon>
        <taxon>Durusdinium</taxon>
    </lineage>
</organism>
<name>A0ABP0PBB5_9DINO</name>
<evidence type="ECO:0000313" key="3">
    <source>
        <dbReference type="Proteomes" id="UP001642484"/>
    </source>
</evidence>
<evidence type="ECO:0000313" key="2">
    <source>
        <dbReference type="EMBL" id="CAK9072349.1"/>
    </source>
</evidence>
<protein>
    <recommendedName>
        <fullName evidence="4">WRC domain-containing protein</fullName>
    </recommendedName>
</protein>